<dbReference type="RefSeq" id="WP_190878795.1">
    <property type="nucleotide sequence ID" value="NZ_JACJSK010000018.1"/>
</dbReference>
<proteinExistence type="predicted"/>
<dbReference type="Proteomes" id="UP000641954">
    <property type="component" value="Unassembled WGS sequence"/>
</dbReference>
<evidence type="ECO:0000313" key="2">
    <source>
        <dbReference type="Proteomes" id="UP000641954"/>
    </source>
</evidence>
<reference evidence="1 2" key="1">
    <citation type="journal article" date="2020" name="ISME J.">
        <title>Comparative genomics reveals insights into cyanobacterial evolution and habitat adaptation.</title>
        <authorList>
            <person name="Chen M.Y."/>
            <person name="Teng W.K."/>
            <person name="Zhao L."/>
            <person name="Hu C.X."/>
            <person name="Zhou Y.K."/>
            <person name="Han B.P."/>
            <person name="Song L.R."/>
            <person name="Shu W.S."/>
        </authorList>
    </citation>
    <scope>NUCLEOTIDE SEQUENCE [LARGE SCALE GENOMIC DNA]</scope>
    <source>
        <strain evidence="1 2">FACHB-1370</strain>
    </source>
</reference>
<organism evidence="1 2">
    <name type="scientific">Planktothricoides raciborskii FACHB-1370</name>
    <dbReference type="NCBI Taxonomy" id="2949576"/>
    <lineage>
        <taxon>Bacteria</taxon>
        <taxon>Bacillati</taxon>
        <taxon>Cyanobacteriota</taxon>
        <taxon>Cyanophyceae</taxon>
        <taxon>Oscillatoriophycideae</taxon>
        <taxon>Oscillatoriales</taxon>
        <taxon>Oscillatoriaceae</taxon>
        <taxon>Planktothricoides</taxon>
    </lineage>
</organism>
<comment type="caution">
    <text evidence="1">The sequence shown here is derived from an EMBL/GenBank/DDBJ whole genome shotgun (WGS) entry which is preliminary data.</text>
</comment>
<accession>A0ABR8EEG8</accession>
<gene>
    <name evidence="1" type="ORF">H6G72_14250</name>
</gene>
<evidence type="ECO:0000313" key="1">
    <source>
        <dbReference type="EMBL" id="MBD2544975.1"/>
    </source>
</evidence>
<dbReference type="EMBL" id="JACJSK010000018">
    <property type="protein sequence ID" value="MBD2544975.1"/>
    <property type="molecule type" value="Genomic_DNA"/>
</dbReference>
<keyword evidence="2" id="KW-1185">Reference proteome</keyword>
<protein>
    <submittedName>
        <fullName evidence="1">Uncharacterized protein</fullName>
    </submittedName>
</protein>
<sequence>MQNIQLKAQIGEDGILKVQMPEEVKNTQLEVLVVFQPTTIPQEGKTAISQGWPPDFFDKTWGSCANSPVIIDEAGVSAELDDKLEEMFTS</sequence>
<name>A0ABR8EEG8_9CYAN</name>